<gene>
    <name evidence="1" type="ORF">FHS44_003268</name>
    <name evidence="2" type="ORF">FHS44_008093</name>
</gene>
<feature type="non-terminal residue" evidence="1">
    <location>
        <position position="29"/>
    </location>
</feature>
<comment type="caution">
    <text evidence="1">The sequence shown here is derived from an EMBL/GenBank/DDBJ whole genome shotgun (WGS) entry which is preliminary data.</text>
</comment>
<name>A0A7W7VN04_9ACTN</name>
<evidence type="ECO:0000313" key="3">
    <source>
        <dbReference type="Proteomes" id="UP000552644"/>
    </source>
</evidence>
<dbReference type="AlphaFoldDB" id="A0A7W7VN04"/>
<evidence type="ECO:0000313" key="2">
    <source>
        <dbReference type="EMBL" id="MBB4920940.1"/>
    </source>
</evidence>
<reference evidence="1 3" key="1">
    <citation type="submission" date="2020-08" db="EMBL/GenBank/DDBJ databases">
        <title>Genomic Encyclopedia of Type Strains, Phase III (KMG-III): the genomes of soil and plant-associated and newly described type strains.</title>
        <authorList>
            <person name="Whitman W."/>
        </authorList>
    </citation>
    <scope>NUCLEOTIDE SEQUENCE [LARGE SCALE GENOMIC DNA]</scope>
    <source>
        <strain evidence="1 3">CECT 8840</strain>
    </source>
</reference>
<dbReference type="Proteomes" id="UP000552644">
    <property type="component" value="Unassembled WGS sequence"/>
</dbReference>
<protein>
    <submittedName>
        <fullName evidence="1">Uncharacterized protein</fullName>
    </submittedName>
</protein>
<organism evidence="1 3">
    <name type="scientific">Streptosporangium saharense</name>
    <dbReference type="NCBI Taxonomy" id="1706840"/>
    <lineage>
        <taxon>Bacteria</taxon>
        <taxon>Bacillati</taxon>
        <taxon>Actinomycetota</taxon>
        <taxon>Actinomycetes</taxon>
        <taxon>Streptosporangiales</taxon>
        <taxon>Streptosporangiaceae</taxon>
        <taxon>Streptosporangium</taxon>
    </lineage>
</organism>
<dbReference type="EMBL" id="JACHJP010000020">
    <property type="protein sequence ID" value="MBB4920940.1"/>
    <property type="molecule type" value="Genomic_DNA"/>
</dbReference>
<accession>A0A7W7VN04</accession>
<evidence type="ECO:0000313" key="1">
    <source>
        <dbReference type="EMBL" id="MBB4916183.1"/>
    </source>
</evidence>
<sequence>MGQVVGAGLLAHVPTIVLPEATRRELNNG</sequence>
<keyword evidence="3" id="KW-1185">Reference proteome</keyword>
<proteinExistence type="predicted"/>
<dbReference type="EMBL" id="JACHJP010000002">
    <property type="protein sequence ID" value="MBB4916183.1"/>
    <property type="molecule type" value="Genomic_DNA"/>
</dbReference>